<keyword evidence="2" id="KW-1185">Reference proteome</keyword>
<evidence type="ECO:0000313" key="1">
    <source>
        <dbReference type="EMBL" id="KAJ8483963.1"/>
    </source>
</evidence>
<reference evidence="1 2" key="1">
    <citation type="submission" date="2022-12" db="EMBL/GenBank/DDBJ databases">
        <title>Chromosome-scale assembly of the Ensete ventricosum genome.</title>
        <authorList>
            <person name="Dussert Y."/>
            <person name="Stocks J."/>
            <person name="Wendawek A."/>
            <person name="Woldeyes F."/>
            <person name="Nichols R.A."/>
            <person name="Borrell J.S."/>
        </authorList>
    </citation>
    <scope>NUCLEOTIDE SEQUENCE [LARGE SCALE GENOMIC DNA]</scope>
    <source>
        <strain evidence="2">cv. Maze</strain>
        <tissue evidence="1">Seeds</tissue>
    </source>
</reference>
<comment type="caution">
    <text evidence="1">The sequence shown here is derived from an EMBL/GenBank/DDBJ whole genome shotgun (WGS) entry which is preliminary data.</text>
</comment>
<gene>
    <name evidence="1" type="ORF">OPV22_016448</name>
</gene>
<dbReference type="AlphaFoldDB" id="A0AAV8QZY7"/>
<proteinExistence type="predicted"/>
<dbReference type="Proteomes" id="UP001222027">
    <property type="component" value="Unassembled WGS sequence"/>
</dbReference>
<sequence length="74" mass="7698">MRQIDGLDGSVCVPRWPCFLLLSSGLDSALQLMNLAFVGFSLVKPGKDYATTKSGCGASTVCGCGCCGFQISKS</sequence>
<accession>A0AAV8QZY7</accession>
<organism evidence="1 2">
    <name type="scientific">Ensete ventricosum</name>
    <name type="common">Abyssinian banana</name>
    <name type="synonym">Musa ensete</name>
    <dbReference type="NCBI Taxonomy" id="4639"/>
    <lineage>
        <taxon>Eukaryota</taxon>
        <taxon>Viridiplantae</taxon>
        <taxon>Streptophyta</taxon>
        <taxon>Embryophyta</taxon>
        <taxon>Tracheophyta</taxon>
        <taxon>Spermatophyta</taxon>
        <taxon>Magnoliopsida</taxon>
        <taxon>Liliopsida</taxon>
        <taxon>Zingiberales</taxon>
        <taxon>Musaceae</taxon>
        <taxon>Ensete</taxon>
    </lineage>
</organism>
<protein>
    <submittedName>
        <fullName evidence="1">Uncharacterized protein</fullName>
    </submittedName>
</protein>
<dbReference type="EMBL" id="JAQQAF010000005">
    <property type="protein sequence ID" value="KAJ8483963.1"/>
    <property type="molecule type" value="Genomic_DNA"/>
</dbReference>
<name>A0AAV8QZY7_ENSVE</name>
<evidence type="ECO:0000313" key="2">
    <source>
        <dbReference type="Proteomes" id="UP001222027"/>
    </source>
</evidence>